<evidence type="ECO:0000256" key="1">
    <source>
        <dbReference type="SAM" id="Phobius"/>
    </source>
</evidence>
<evidence type="ECO:0000313" key="2">
    <source>
        <dbReference type="EMBL" id="RQY80874.1"/>
    </source>
</evidence>
<organism evidence="2 3">
    <name type="scientific">Burkholderia stagnalis</name>
    <dbReference type="NCBI Taxonomy" id="1503054"/>
    <lineage>
        <taxon>Bacteria</taxon>
        <taxon>Pseudomonadati</taxon>
        <taxon>Pseudomonadota</taxon>
        <taxon>Betaproteobacteria</taxon>
        <taxon>Burkholderiales</taxon>
        <taxon>Burkholderiaceae</taxon>
        <taxon>Burkholderia</taxon>
        <taxon>Burkholderia cepacia complex</taxon>
    </lineage>
</organism>
<reference evidence="2 3" key="1">
    <citation type="submission" date="2018-08" db="EMBL/GenBank/DDBJ databases">
        <title>Comparative analysis of Burkholderia isolates from Puerto Rico.</title>
        <authorList>
            <person name="Hall C."/>
            <person name="Sahl J."/>
            <person name="Wagner D."/>
        </authorList>
    </citation>
    <scope>NUCLEOTIDE SEQUENCE [LARGE SCALE GENOMIC DNA]</scope>
    <source>
        <strain evidence="2 3">Bp8966</strain>
    </source>
</reference>
<keyword evidence="3" id="KW-1185">Reference proteome</keyword>
<keyword evidence="1" id="KW-0472">Membrane</keyword>
<accession>A0ABX9YDP3</accession>
<keyword evidence="1" id="KW-1133">Transmembrane helix</keyword>
<keyword evidence="1" id="KW-0812">Transmembrane</keyword>
<dbReference type="Proteomes" id="UP000281098">
    <property type="component" value="Unassembled WGS sequence"/>
</dbReference>
<comment type="caution">
    <text evidence="2">The sequence shown here is derived from an EMBL/GenBank/DDBJ whole genome shotgun (WGS) entry which is preliminary data.</text>
</comment>
<feature type="transmembrane region" description="Helical" evidence="1">
    <location>
        <begin position="148"/>
        <end position="169"/>
    </location>
</feature>
<evidence type="ECO:0000313" key="3">
    <source>
        <dbReference type="Proteomes" id="UP000281098"/>
    </source>
</evidence>
<gene>
    <name evidence="2" type="ORF">DF017_33695</name>
</gene>
<feature type="transmembrane region" description="Helical" evidence="1">
    <location>
        <begin position="106"/>
        <end position="128"/>
    </location>
</feature>
<evidence type="ECO:0008006" key="4">
    <source>
        <dbReference type="Google" id="ProtNLM"/>
    </source>
</evidence>
<sequence length="242" mass="26442">MAAAIALAIGIAPHFKYGAALLLAVILAIPLSGAINRLIFRRGKSPSVPPATVNITAGTMWEISLNDVPVGEIPEGTIRSLEAELAQEWRFSLRSWIDVASDGVRALANVLMLMPPVVLGLGALMWLTNAVEFADGLRQILTANAHDFRAIINTLATTFLFVTSLAVIVHRVFLPAPLRPNHYADAWFEEVRLAARVAPRGDLALRLRDIDAPVGYFVKRYPRNVVVVGKRVGALERQRRAL</sequence>
<protein>
    <recommendedName>
        <fullName evidence="4">DUF2868 domain-containing protein</fullName>
    </recommendedName>
</protein>
<dbReference type="EMBL" id="QTPM01000075">
    <property type="protein sequence ID" value="RQY80874.1"/>
    <property type="molecule type" value="Genomic_DNA"/>
</dbReference>
<proteinExistence type="predicted"/>
<name>A0ABX9YDP3_9BURK</name>
<feature type="transmembrane region" description="Helical" evidence="1">
    <location>
        <begin position="17"/>
        <end position="35"/>
    </location>
</feature>